<comment type="subcellular location">
    <subcellularLocation>
        <location evidence="1">Secreted</location>
    </subcellularLocation>
</comment>
<evidence type="ECO:0000256" key="5">
    <source>
        <dbReference type="SAM" id="SignalP"/>
    </source>
</evidence>
<keyword evidence="5" id="KW-0732">Signal</keyword>
<proteinExistence type="inferred from homology"/>
<dbReference type="OrthoDB" id="5854875at2759"/>
<dbReference type="InterPro" id="IPR039036">
    <property type="entry name" value="Granulin_fam"/>
</dbReference>
<dbReference type="SMART" id="SM00277">
    <property type="entry name" value="GRAN"/>
    <property type="match status" value="2"/>
</dbReference>
<dbReference type="Proteomes" id="UP000218231">
    <property type="component" value="Unassembled WGS sequence"/>
</dbReference>
<dbReference type="Pfam" id="PF00396">
    <property type="entry name" value="Granulin"/>
    <property type="match status" value="2"/>
</dbReference>
<dbReference type="SUPFAM" id="SSF57277">
    <property type="entry name" value="Granulin repeat"/>
    <property type="match status" value="1"/>
</dbReference>
<evidence type="ECO:0000259" key="6">
    <source>
        <dbReference type="PROSITE" id="PS00799"/>
    </source>
</evidence>
<dbReference type="InterPro" id="IPR037277">
    <property type="entry name" value="Granulin_sf"/>
</dbReference>
<evidence type="ECO:0000313" key="8">
    <source>
        <dbReference type="Proteomes" id="UP000218231"/>
    </source>
</evidence>
<dbReference type="GO" id="GO:0005576">
    <property type="term" value="C:extracellular region"/>
    <property type="evidence" value="ECO:0007669"/>
    <property type="project" value="UniProtKB-SubCell"/>
</dbReference>
<gene>
    <name evidence="7" type="ORF">WR25_08418</name>
</gene>
<feature type="domain" description="Granulins" evidence="6">
    <location>
        <begin position="59"/>
        <end position="72"/>
    </location>
</feature>
<feature type="signal peptide" evidence="5">
    <location>
        <begin position="1"/>
        <end position="20"/>
    </location>
</feature>
<keyword evidence="4" id="KW-1015">Disulfide bond</keyword>
<evidence type="ECO:0000256" key="1">
    <source>
        <dbReference type="ARBA" id="ARBA00004613"/>
    </source>
</evidence>
<comment type="similarity">
    <text evidence="2">Belongs to the granulin family.</text>
</comment>
<keyword evidence="3" id="KW-0964">Secreted</keyword>
<dbReference type="AlphaFoldDB" id="A0A2A2KTR0"/>
<comment type="caution">
    <text evidence="7">The sequence shown here is derived from an EMBL/GenBank/DDBJ whole genome shotgun (WGS) entry which is preliminary data.</text>
</comment>
<evidence type="ECO:0000256" key="4">
    <source>
        <dbReference type="ARBA" id="ARBA00023157"/>
    </source>
</evidence>
<reference evidence="7 8" key="1">
    <citation type="journal article" date="2017" name="Curr. Biol.">
        <title>Genome architecture and evolution of a unichromosomal asexual nematode.</title>
        <authorList>
            <person name="Fradin H."/>
            <person name="Zegar C."/>
            <person name="Gutwein M."/>
            <person name="Lucas J."/>
            <person name="Kovtun M."/>
            <person name="Corcoran D."/>
            <person name="Baugh L.R."/>
            <person name="Kiontke K."/>
            <person name="Gunsalus K."/>
            <person name="Fitch D.H."/>
            <person name="Piano F."/>
        </authorList>
    </citation>
    <scope>NUCLEOTIDE SEQUENCE [LARGE SCALE GENOMIC DNA]</scope>
    <source>
        <strain evidence="7">PF1309</strain>
    </source>
</reference>
<protein>
    <recommendedName>
        <fullName evidence="6">Granulins domain-containing protein</fullName>
    </recommendedName>
</protein>
<sequence length="202" mass="22105">MNSLILLFLTLSSVTLLASAIDNEIVCPGGRAKCPEGSTCCLMEGGDYGCCPAAHATCCSDKLHCCPEGFNCDGQRCVHKTGYLSLSAFSKFPSTPIRHKEAIDLTSLEAELEDELDEEESVEDEQIDLPDELRPIACGKERTCPAKTTCCAVQRLRRVQHMCCPLSNGVCCESSCCPQGYHCIEGGKCEKHAKSRHDFYKR</sequence>
<dbReference type="InterPro" id="IPR000118">
    <property type="entry name" value="Granulin"/>
</dbReference>
<dbReference type="PROSITE" id="PS00799">
    <property type="entry name" value="GRANULINS"/>
    <property type="match status" value="1"/>
</dbReference>
<feature type="chain" id="PRO_5012855814" description="Granulins domain-containing protein" evidence="5">
    <location>
        <begin position="21"/>
        <end position="202"/>
    </location>
</feature>
<evidence type="ECO:0000256" key="3">
    <source>
        <dbReference type="ARBA" id="ARBA00022525"/>
    </source>
</evidence>
<organism evidence="7 8">
    <name type="scientific">Diploscapter pachys</name>
    <dbReference type="NCBI Taxonomy" id="2018661"/>
    <lineage>
        <taxon>Eukaryota</taxon>
        <taxon>Metazoa</taxon>
        <taxon>Ecdysozoa</taxon>
        <taxon>Nematoda</taxon>
        <taxon>Chromadorea</taxon>
        <taxon>Rhabditida</taxon>
        <taxon>Rhabditina</taxon>
        <taxon>Rhabditomorpha</taxon>
        <taxon>Rhabditoidea</taxon>
        <taxon>Rhabditidae</taxon>
        <taxon>Diploscapter</taxon>
    </lineage>
</organism>
<dbReference type="PANTHER" id="PTHR12274:SF3">
    <property type="entry name" value="PROGRANULIN"/>
    <property type="match status" value="1"/>
</dbReference>
<dbReference type="STRING" id="2018661.A0A2A2KTR0"/>
<dbReference type="Gene3D" id="2.10.25.160">
    <property type="entry name" value="Granulin"/>
    <property type="match status" value="2"/>
</dbReference>
<evidence type="ECO:0000313" key="7">
    <source>
        <dbReference type="EMBL" id="PAV77340.1"/>
    </source>
</evidence>
<keyword evidence="8" id="KW-1185">Reference proteome</keyword>
<dbReference type="EMBL" id="LIAE01007728">
    <property type="protein sequence ID" value="PAV77340.1"/>
    <property type="molecule type" value="Genomic_DNA"/>
</dbReference>
<dbReference type="PANTHER" id="PTHR12274">
    <property type="entry name" value="GRANULIN"/>
    <property type="match status" value="1"/>
</dbReference>
<name>A0A2A2KTR0_9BILA</name>
<evidence type="ECO:0000256" key="2">
    <source>
        <dbReference type="ARBA" id="ARBA00010093"/>
    </source>
</evidence>
<accession>A0A2A2KTR0</accession>